<name>A0AA97PGZ9_PYRO3</name>
<accession>A0AA97PGZ9</accession>
<gene>
    <name evidence="1" type="ORF">OOU_Y34scaffold00783g10</name>
</gene>
<dbReference type="Proteomes" id="UP000011086">
    <property type="component" value="Unassembled WGS sequence"/>
</dbReference>
<dbReference type="AlphaFoldDB" id="A0AA97PGZ9"/>
<sequence>MEFRSRASWRHVSLSDGSGHDRLLVAGKAPKLGYGREAGIATAALRMERRREASTVRTMDVADTGYVFLKD</sequence>
<proteinExistence type="predicted"/>
<dbReference type="EMBL" id="JH793005">
    <property type="protein sequence ID" value="ELQ34222.1"/>
    <property type="molecule type" value="Genomic_DNA"/>
</dbReference>
<organism evidence="1">
    <name type="scientific">Pyricularia oryzae (strain Y34)</name>
    <name type="common">Rice blast fungus</name>
    <name type="synonym">Magnaporthe oryzae</name>
    <dbReference type="NCBI Taxonomy" id="1143189"/>
    <lineage>
        <taxon>Eukaryota</taxon>
        <taxon>Fungi</taxon>
        <taxon>Dikarya</taxon>
        <taxon>Ascomycota</taxon>
        <taxon>Pezizomycotina</taxon>
        <taxon>Sordariomycetes</taxon>
        <taxon>Sordariomycetidae</taxon>
        <taxon>Magnaporthales</taxon>
        <taxon>Pyriculariaceae</taxon>
        <taxon>Pyricularia</taxon>
    </lineage>
</organism>
<evidence type="ECO:0000313" key="1">
    <source>
        <dbReference type="EMBL" id="ELQ34222.1"/>
    </source>
</evidence>
<protein>
    <submittedName>
        <fullName evidence="1">Uncharacterized protein</fullName>
    </submittedName>
</protein>
<reference evidence="1" key="1">
    <citation type="journal article" date="2012" name="PLoS Genet.">
        <title>Comparative analysis of the genomes of two field isolates of the rice blast fungus Magnaporthe oryzae.</title>
        <authorList>
            <person name="Xue M."/>
            <person name="Yang J."/>
            <person name="Li Z."/>
            <person name="Hu S."/>
            <person name="Yao N."/>
            <person name="Dean R.A."/>
            <person name="Zhao W."/>
            <person name="Shen M."/>
            <person name="Zhang H."/>
            <person name="Li C."/>
            <person name="Liu L."/>
            <person name="Cao L."/>
            <person name="Xu X."/>
            <person name="Xing Y."/>
            <person name="Hsiang T."/>
            <person name="Zhang Z."/>
            <person name="Xu J.R."/>
            <person name="Peng Y.L."/>
        </authorList>
    </citation>
    <scope>NUCLEOTIDE SEQUENCE</scope>
    <source>
        <strain evidence="1">Y34</strain>
    </source>
</reference>